<keyword evidence="8 9" id="KW-0807">Transducer</keyword>
<dbReference type="InterPro" id="IPR017452">
    <property type="entry name" value="GPCR_Rhodpsn_7TM"/>
</dbReference>
<feature type="transmembrane region" description="Helical" evidence="11">
    <location>
        <begin position="227"/>
        <end position="248"/>
    </location>
</feature>
<dbReference type="GO" id="GO:0008528">
    <property type="term" value="F:G protein-coupled peptide receptor activity"/>
    <property type="evidence" value="ECO:0007669"/>
    <property type="project" value="TreeGrafter"/>
</dbReference>
<feature type="transmembrane region" description="Helical" evidence="11">
    <location>
        <begin position="354"/>
        <end position="372"/>
    </location>
</feature>
<organism evidence="13">
    <name type="scientific">Schistocephalus solidus</name>
    <name type="common">Tapeworm</name>
    <dbReference type="NCBI Taxonomy" id="70667"/>
    <lineage>
        <taxon>Eukaryota</taxon>
        <taxon>Metazoa</taxon>
        <taxon>Spiralia</taxon>
        <taxon>Lophotrochozoa</taxon>
        <taxon>Platyhelminthes</taxon>
        <taxon>Cestoda</taxon>
        <taxon>Eucestoda</taxon>
        <taxon>Diphyllobothriidea</taxon>
        <taxon>Diphyllobothriidae</taxon>
        <taxon>Schistocephalus</taxon>
    </lineage>
</organism>
<dbReference type="GO" id="GO:0007218">
    <property type="term" value="P:neuropeptide signaling pathway"/>
    <property type="evidence" value="ECO:0007669"/>
    <property type="project" value="TreeGrafter"/>
</dbReference>
<keyword evidence="4 11" id="KW-1133">Transmembrane helix</keyword>
<dbReference type="SUPFAM" id="SSF81321">
    <property type="entry name" value="Family A G protein-coupled receptor-like"/>
    <property type="match status" value="1"/>
</dbReference>
<evidence type="ECO:0000259" key="12">
    <source>
        <dbReference type="PROSITE" id="PS50262"/>
    </source>
</evidence>
<feature type="region of interest" description="Disordered" evidence="10">
    <location>
        <begin position="448"/>
        <end position="477"/>
    </location>
</feature>
<dbReference type="CDD" id="cd00637">
    <property type="entry name" value="7tm_classA_rhodopsin-like"/>
    <property type="match status" value="1"/>
</dbReference>
<name>A0A0X3PQ05_SCHSO</name>
<evidence type="ECO:0000256" key="7">
    <source>
        <dbReference type="ARBA" id="ARBA00023170"/>
    </source>
</evidence>
<feature type="transmembrane region" description="Helical" evidence="11">
    <location>
        <begin position="13"/>
        <end position="40"/>
    </location>
</feature>
<keyword evidence="7 9" id="KW-0675">Receptor</keyword>
<evidence type="ECO:0000256" key="2">
    <source>
        <dbReference type="ARBA" id="ARBA00022475"/>
    </source>
</evidence>
<dbReference type="PROSITE" id="PS50262">
    <property type="entry name" value="G_PROTEIN_RECEP_F1_2"/>
    <property type="match status" value="1"/>
</dbReference>
<evidence type="ECO:0000256" key="6">
    <source>
        <dbReference type="ARBA" id="ARBA00023136"/>
    </source>
</evidence>
<reference evidence="13" key="1">
    <citation type="submission" date="2016-01" db="EMBL/GenBank/DDBJ databases">
        <title>Reference transcriptome for the parasite Schistocephalus solidus: insights into the molecular evolution of parasitism.</title>
        <authorList>
            <person name="Hebert F.O."/>
            <person name="Grambauer S."/>
            <person name="Barber I."/>
            <person name="Landry C.R."/>
            <person name="Aubin-Horth N."/>
        </authorList>
    </citation>
    <scope>NUCLEOTIDE SEQUENCE</scope>
</reference>
<protein>
    <recommendedName>
        <fullName evidence="12">G-protein coupled receptors family 1 profile domain-containing protein</fullName>
    </recommendedName>
</protein>
<keyword evidence="6 11" id="KW-0472">Membrane</keyword>
<evidence type="ECO:0000256" key="4">
    <source>
        <dbReference type="ARBA" id="ARBA00022989"/>
    </source>
</evidence>
<feature type="transmembrane region" description="Helical" evidence="11">
    <location>
        <begin position="157"/>
        <end position="179"/>
    </location>
</feature>
<dbReference type="PANTHER" id="PTHR24230:SF158">
    <property type="entry name" value="G-PROTEIN COUPLED RECEPTORS FAMILY 1 PROFILE DOMAIN-CONTAINING PROTEIN"/>
    <property type="match status" value="1"/>
</dbReference>
<keyword evidence="2" id="KW-1003">Cell membrane</keyword>
<feature type="domain" description="G-protein coupled receptors family 1 profile" evidence="12">
    <location>
        <begin position="30"/>
        <end position="369"/>
    </location>
</feature>
<feature type="compositionally biased region" description="Low complexity" evidence="10">
    <location>
        <begin position="454"/>
        <end position="467"/>
    </location>
</feature>
<proteinExistence type="inferred from homology"/>
<evidence type="ECO:0000256" key="9">
    <source>
        <dbReference type="RuleBase" id="RU000688"/>
    </source>
</evidence>
<dbReference type="PRINTS" id="PR00237">
    <property type="entry name" value="GPCRRHODOPSN"/>
</dbReference>
<dbReference type="InterPro" id="IPR000276">
    <property type="entry name" value="GPCR_Rhodpsn"/>
</dbReference>
<comment type="subcellular location">
    <subcellularLocation>
        <location evidence="1">Cell membrane</location>
        <topology evidence="1">Multi-pass membrane protein</topology>
    </subcellularLocation>
</comment>
<evidence type="ECO:0000313" key="13">
    <source>
        <dbReference type="EMBL" id="JAP50452.1"/>
    </source>
</evidence>
<dbReference type="EMBL" id="GEEE01012773">
    <property type="protein sequence ID" value="JAP50452.1"/>
    <property type="molecule type" value="Transcribed_RNA"/>
</dbReference>
<dbReference type="PROSITE" id="PS00237">
    <property type="entry name" value="G_PROTEIN_RECEP_F1_1"/>
    <property type="match status" value="1"/>
</dbReference>
<keyword evidence="5 9" id="KW-0297">G-protein coupled receptor</keyword>
<feature type="transmembrane region" description="Helical" evidence="11">
    <location>
        <begin position="115"/>
        <end position="136"/>
    </location>
</feature>
<gene>
    <name evidence="13" type="ORF">TR127014</name>
</gene>
<accession>A0A0X3PQ05</accession>
<evidence type="ECO:0000256" key="8">
    <source>
        <dbReference type="ARBA" id="ARBA00023224"/>
    </source>
</evidence>
<dbReference type="PANTHER" id="PTHR24230">
    <property type="entry name" value="G-PROTEIN COUPLED RECEPTOR"/>
    <property type="match status" value="1"/>
</dbReference>
<dbReference type="Pfam" id="PF00001">
    <property type="entry name" value="7tm_1"/>
    <property type="match status" value="1"/>
</dbReference>
<dbReference type="GO" id="GO:0005886">
    <property type="term" value="C:plasma membrane"/>
    <property type="evidence" value="ECO:0007669"/>
    <property type="project" value="UniProtKB-SubCell"/>
</dbReference>
<feature type="region of interest" description="Disordered" evidence="10">
    <location>
        <begin position="405"/>
        <end position="426"/>
    </location>
</feature>
<feature type="transmembrane region" description="Helical" evidence="11">
    <location>
        <begin position="324"/>
        <end position="348"/>
    </location>
</feature>
<evidence type="ECO:0000256" key="3">
    <source>
        <dbReference type="ARBA" id="ARBA00022692"/>
    </source>
</evidence>
<sequence>MTSNSVIFGNEEVLSAVSLMACTVVIGGIGNLLVVTVQLLRTTSLGAKWNRRQRQLQVRSEVAYSDFGTVGDKTIDFFILVLAISDLFVCLIIIPSTITMELIAFRIQNDILCKLYYVLFVTNTTFSSLLISAVALDRYLYICHSLRHLLTLFRAKMLVLSLAIFSLVIGSMAGSVVSLKHVHTNITNGTSSSPMESEEVCEETEYVSNITDFQKTFTVIVRRVNHGSFLVCIIIVTILYAFVFWAIVTAHARKQRLVYIPTTDNKEPQGTYPETFSSVKIKTNLSPTGNALGQKGLHQYRRKSLHRTVIQRAHCTFQNFRSALMLFLIALVYIITFVPSLIIANGWIPQNLVLLYLYYVNSAANPCIYAAFSSSFRRMVICLFTEAFCSREDTLYHISVGREGGQRHGNQCNVPLPQSAQRSDRKNGLLKNTGTVMVKQVEPCPFDKQNDVISSRQSPRRISQLQQHRAINQSIPH</sequence>
<feature type="transmembrane region" description="Helical" evidence="11">
    <location>
        <begin position="77"/>
        <end position="95"/>
    </location>
</feature>
<evidence type="ECO:0000256" key="10">
    <source>
        <dbReference type="SAM" id="MobiDB-lite"/>
    </source>
</evidence>
<evidence type="ECO:0000256" key="11">
    <source>
        <dbReference type="SAM" id="Phobius"/>
    </source>
</evidence>
<dbReference type="AlphaFoldDB" id="A0A0X3PQ05"/>
<evidence type="ECO:0000256" key="1">
    <source>
        <dbReference type="ARBA" id="ARBA00004651"/>
    </source>
</evidence>
<keyword evidence="3 9" id="KW-0812">Transmembrane</keyword>
<dbReference type="Gene3D" id="1.20.1070.10">
    <property type="entry name" value="Rhodopsin 7-helix transmembrane proteins"/>
    <property type="match status" value="1"/>
</dbReference>
<comment type="similarity">
    <text evidence="9">Belongs to the G-protein coupled receptor 1 family.</text>
</comment>
<evidence type="ECO:0000256" key="5">
    <source>
        <dbReference type="ARBA" id="ARBA00023040"/>
    </source>
</evidence>
<feature type="compositionally biased region" description="Polar residues" evidence="10">
    <location>
        <begin position="408"/>
        <end position="421"/>
    </location>
</feature>